<protein>
    <submittedName>
        <fullName evidence="2">Uncharacterized protein</fullName>
    </submittedName>
</protein>
<dbReference type="KEGG" id="sact:DMT42_37195"/>
<keyword evidence="3" id="KW-1185">Reference proteome</keyword>
<evidence type="ECO:0000313" key="2">
    <source>
        <dbReference type="EMBL" id="AWT47331.1"/>
    </source>
</evidence>
<organism evidence="2 3">
    <name type="scientific">Streptomyces actuosus</name>
    <dbReference type="NCBI Taxonomy" id="1885"/>
    <lineage>
        <taxon>Bacteria</taxon>
        <taxon>Bacillati</taxon>
        <taxon>Actinomycetota</taxon>
        <taxon>Actinomycetes</taxon>
        <taxon>Kitasatosporales</taxon>
        <taxon>Streptomycetaceae</taxon>
        <taxon>Streptomyces</taxon>
    </lineage>
</organism>
<sequence length="105" mass="11361">MPIFRERAVPSWPLDLPPGTILDRPRLHAPVTTHRTAWRRPGGAETPAVRLPERAAGATRSHVLFPAACEALALWNPDSVGFTVTVLAAPCAALLRITRTKPDAP</sequence>
<feature type="region of interest" description="Disordered" evidence="1">
    <location>
        <begin position="25"/>
        <end position="45"/>
    </location>
</feature>
<reference evidence="2 3" key="1">
    <citation type="submission" date="2018-06" db="EMBL/GenBank/DDBJ databases">
        <title>The complete genome sequence of a nosiheptide producer Streptomyces actuosus ATCC 25421: deducing the ability of producing a new class III lantibiotics.</title>
        <authorList>
            <person name="Liu W."/>
            <person name="Sun F."/>
            <person name="Hu Y."/>
        </authorList>
    </citation>
    <scope>NUCLEOTIDE SEQUENCE [LARGE SCALE GENOMIC DNA]</scope>
    <source>
        <strain evidence="2 3">ATCC 25421</strain>
    </source>
</reference>
<dbReference type="OrthoDB" id="9758822at2"/>
<proteinExistence type="predicted"/>
<dbReference type="Proteomes" id="UP000247634">
    <property type="component" value="Chromosome"/>
</dbReference>
<name>A0A2U9PEE9_STRAS</name>
<gene>
    <name evidence="2" type="ORF">DMT42_37195</name>
</gene>
<accession>A0A2U9PEE9</accession>
<evidence type="ECO:0000313" key="3">
    <source>
        <dbReference type="Proteomes" id="UP000247634"/>
    </source>
</evidence>
<evidence type="ECO:0000256" key="1">
    <source>
        <dbReference type="SAM" id="MobiDB-lite"/>
    </source>
</evidence>
<dbReference type="EMBL" id="CP029788">
    <property type="protein sequence ID" value="AWT47331.1"/>
    <property type="molecule type" value="Genomic_DNA"/>
</dbReference>
<dbReference type="AlphaFoldDB" id="A0A2U9PEE9"/>